<feature type="disulfide bond" evidence="14">
    <location>
        <begin position="637"/>
        <end position="705"/>
    </location>
</feature>
<keyword evidence="4" id="KW-0245">EGF-like domain</keyword>
<evidence type="ECO:0000256" key="10">
    <source>
        <dbReference type="ARBA" id="ARBA00023037"/>
    </source>
</evidence>
<dbReference type="GO" id="GO:0005925">
    <property type="term" value="C:focal adhesion"/>
    <property type="evidence" value="ECO:0007669"/>
    <property type="project" value="TreeGrafter"/>
</dbReference>
<dbReference type="Pfam" id="PF00362">
    <property type="entry name" value="Integrin_beta"/>
    <property type="match status" value="1"/>
</dbReference>
<keyword evidence="5 15" id="KW-0812">Transmembrane</keyword>
<dbReference type="InterPro" id="IPR013111">
    <property type="entry name" value="EGF_extracell"/>
</dbReference>
<evidence type="ECO:0000256" key="5">
    <source>
        <dbReference type="ARBA" id="ARBA00022692"/>
    </source>
</evidence>
<proteinExistence type="inferred from homology"/>
<dbReference type="GO" id="GO:0008305">
    <property type="term" value="C:integrin complex"/>
    <property type="evidence" value="ECO:0007669"/>
    <property type="project" value="TreeGrafter"/>
</dbReference>
<dbReference type="InterPro" id="IPR032695">
    <property type="entry name" value="Integrin_dom_sf"/>
</dbReference>
<feature type="disulfide bond" evidence="14">
    <location>
        <begin position="611"/>
        <end position="621"/>
    </location>
</feature>
<dbReference type="InterPro" id="IPR033760">
    <property type="entry name" value="Integrin_beta_N"/>
</dbReference>
<dbReference type="Gene3D" id="1.20.5.100">
    <property type="entry name" value="Cytochrome c1, transmembrane anchor, C-terminal"/>
    <property type="match status" value="1"/>
</dbReference>
<dbReference type="Gene3D" id="2.60.40.1510">
    <property type="entry name" value="ntegrin, alpha v. Chain A, domain 3"/>
    <property type="match status" value="1"/>
</dbReference>
<dbReference type="InterPro" id="IPR014836">
    <property type="entry name" value="Integrin_bsu_cyt_dom"/>
</dbReference>
<feature type="domain" description="Integrin beta subunit cytoplasmic" evidence="19">
    <location>
        <begin position="734"/>
        <end position="780"/>
    </location>
</feature>
<feature type="disulfide bond" evidence="14">
    <location>
        <begin position="656"/>
        <end position="681"/>
    </location>
</feature>
<dbReference type="GO" id="GO:0040012">
    <property type="term" value="P:regulation of locomotion"/>
    <property type="evidence" value="ECO:0007669"/>
    <property type="project" value="UniProtKB-ARBA"/>
</dbReference>
<feature type="domain" description="Integrin beta subunit tail" evidence="20">
    <location>
        <begin position="631"/>
        <end position="710"/>
    </location>
</feature>
<dbReference type="GO" id="GO:0005178">
    <property type="term" value="F:integrin binding"/>
    <property type="evidence" value="ECO:0007669"/>
    <property type="project" value="TreeGrafter"/>
</dbReference>
<keyword evidence="7" id="KW-0677">Repeat</keyword>
<dbReference type="Gene3D" id="3.40.50.410">
    <property type="entry name" value="von Willebrand factor, type A domain"/>
    <property type="match status" value="1"/>
</dbReference>
<evidence type="ECO:0000256" key="16">
    <source>
        <dbReference type="SAM" id="Phobius"/>
    </source>
</evidence>
<feature type="signal peptide" evidence="17">
    <location>
        <begin position="1"/>
        <end position="19"/>
    </location>
</feature>
<feature type="disulfide bond" evidence="14">
    <location>
        <begin position="47"/>
        <end position="63"/>
    </location>
</feature>
<dbReference type="PANTHER" id="PTHR10082:SF36">
    <property type="entry name" value="INTEGRIN BETA-7"/>
    <property type="match status" value="1"/>
</dbReference>
<dbReference type="Proteomes" id="UP001318040">
    <property type="component" value="Chromosome 4"/>
</dbReference>
<evidence type="ECO:0000313" key="21">
    <source>
        <dbReference type="Proteomes" id="UP001318040"/>
    </source>
</evidence>
<feature type="disulfide bond" evidence="14">
    <location>
        <begin position="37"/>
        <end position="74"/>
    </location>
</feature>
<dbReference type="SMART" id="SM01242">
    <property type="entry name" value="Integrin_B_tail"/>
    <property type="match status" value="1"/>
</dbReference>
<dbReference type="PIRSF" id="PIRSF002512">
    <property type="entry name" value="Integrin_B"/>
    <property type="match status" value="1"/>
</dbReference>
<feature type="transmembrane region" description="Helical" evidence="16">
    <location>
        <begin position="711"/>
        <end position="733"/>
    </location>
</feature>
<dbReference type="RefSeq" id="XP_032802387.1">
    <property type="nucleotide sequence ID" value="XM_032946496.1"/>
</dbReference>
<evidence type="ECO:0000256" key="14">
    <source>
        <dbReference type="PIRSR" id="PIRSR002512-1"/>
    </source>
</evidence>
<evidence type="ECO:0000256" key="8">
    <source>
        <dbReference type="ARBA" id="ARBA00022889"/>
    </source>
</evidence>
<dbReference type="InterPro" id="IPR036349">
    <property type="entry name" value="Integrin_bsu_tail_dom_sf"/>
</dbReference>
<dbReference type="SUPFAM" id="SSF69687">
    <property type="entry name" value="Integrin beta tail domain"/>
    <property type="match status" value="1"/>
</dbReference>
<keyword evidence="3" id="KW-1003">Cell membrane</keyword>
<feature type="disulfide bond" evidence="14">
    <location>
        <begin position="604"/>
        <end position="609"/>
    </location>
</feature>
<evidence type="ECO:0000256" key="4">
    <source>
        <dbReference type="ARBA" id="ARBA00022536"/>
    </source>
</evidence>
<feature type="disulfide bond" evidence="14">
    <location>
        <begin position="584"/>
        <end position="591"/>
    </location>
</feature>
<feature type="disulfide bond" evidence="14">
    <location>
        <begin position="455"/>
        <end position="459"/>
    </location>
</feature>
<feature type="disulfide bond" evidence="14">
    <location>
        <begin position="525"/>
        <end position="560"/>
    </location>
</feature>
<evidence type="ECO:0000256" key="9">
    <source>
        <dbReference type="ARBA" id="ARBA00022989"/>
    </source>
</evidence>
<dbReference type="InterPro" id="IPR012896">
    <property type="entry name" value="Integrin_bsu_tail"/>
</dbReference>
<organism evidence="21 22">
    <name type="scientific">Petromyzon marinus</name>
    <name type="common">Sea lamprey</name>
    <dbReference type="NCBI Taxonomy" id="7757"/>
    <lineage>
        <taxon>Eukaryota</taxon>
        <taxon>Metazoa</taxon>
        <taxon>Chordata</taxon>
        <taxon>Craniata</taxon>
        <taxon>Vertebrata</taxon>
        <taxon>Cyclostomata</taxon>
        <taxon>Hyperoartia</taxon>
        <taxon>Petromyzontiformes</taxon>
        <taxon>Petromyzontidae</taxon>
        <taxon>Petromyzon</taxon>
    </lineage>
</organism>
<feature type="disulfide bond" evidence="14">
    <location>
        <begin position="478"/>
        <end position="517"/>
    </location>
</feature>
<feature type="disulfide bond" evidence="14">
    <location>
        <begin position="255"/>
        <end position="295"/>
    </location>
</feature>
<dbReference type="GO" id="GO:0098609">
    <property type="term" value="P:cell-cell adhesion"/>
    <property type="evidence" value="ECO:0007669"/>
    <property type="project" value="TreeGrafter"/>
</dbReference>
<feature type="disulfide bond" evidence="14">
    <location>
        <begin position="494"/>
        <end position="508"/>
    </location>
</feature>
<dbReference type="GO" id="GO:0007160">
    <property type="term" value="P:cell-matrix adhesion"/>
    <property type="evidence" value="ECO:0007669"/>
    <property type="project" value="TreeGrafter"/>
</dbReference>
<dbReference type="SUPFAM" id="SSF69179">
    <property type="entry name" value="Integrin domains"/>
    <property type="match status" value="1"/>
</dbReference>
<dbReference type="GO" id="GO:0051094">
    <property type="term" value="P:positive regulation of developmental process"/>
    <property type="evidence" value="ECO:0007669"/>
    <property type="project" value="UniProtKB-ARBA"/>
</dbReference>
<evidence type="ECO:0000256" key="12">
    <source>
        <dbReference type="ARBA" id="ARBA00023157"/>
    </source>
</evidence>
<feature type="disulfide bond" evidence="14">
    <location>
        <begin position="566"/>
        <end position="571"/>
    </location>
</feature>
<dbReference type="InterPro" id="IPR015812">
    <property type="entry name" value="Integrin_bsu"/>
</dbReference>
<evidence type="ECO:0000256" key="2">
    <source>
        <dbReference type="ARBA" id="ARBA00007449"/>
    </source>
</evidence>
<evidence type="ECO:0000256" key="3">
    <source>
        <dbReference type="ARBA" id="ARBA00022475"/>
    </source>
</evidence>
<dbReference type="SMART" id="SM00187">
    <property type="entry name" value="INB"/>
    <property type="match status" value="1"/>
</dbReference>
<dbReference type="FunFam" id="3.40.50.410:FF:000002">
    <property type="entry name" value="Integrin beta"/>
    <property type="match status" value="1"/>
</dbReference>
<comment type="subcellular location">
    <subcellularLocation>
        <location evidence="1 15">Cell membrane</location>
        <topology evidence="1 15">Single-pass type I membrane protein</topology>
    </subcellularLocation>
</comment>
<dbReference type="PRINTS" id="PR01186">
    <property type="entry name" value="INTEGRINB"/>
</dbReference>
<comment type="similarity">
    <text evidence="2 15">Belongs to the integrin beta chain family.</text>
</comment>
<evidence type="ECO:0000256" key="13">
    <source>
        <dbReference type="ARBA" id="ARBA00023180"/>
    </source>
</evidence>
<dbReference type="GO" id="GO:0009986">
    <property type="term" value="C:cell surface"/>
    <property type="evidence" value="ECO:0007669"/>
    <property type="project" value="TreeGrafter"/>
</dbReference>
<evidence type="ECO:0000259" key="20">
    <source>
        <dbReference type="SMART" id="SM01242"/>
    </source>
</evidence>
<feature type="disulfide bond" evidence="14">
    <location>
        <begin position="547"/>
        <end position="552"/>
    </location>
</feature>
<dbReference type="Gene3D" id="3.30.1680.10">
    <property type="entry name" value="ligand-binding face of the semaphorins, domain 2"/>
    <property type="match status" value="1"/>
</dbReference>
<feature type="disulfide bond" evidence="14">
    <location>
        <begin position="631"/>
        <end position="640"/>
    </location>
</feature>
<dbReference type="FunFam" id="2.10.25.10:FF:000098">
    <property type="entry name" value="Integrin beta"/>
    <property type="match status" value="1"/>
</dbReference>
<evidence type="ECO:0000256" key="7">
    <source>
        <dbReference type="ARBA" id="ARBA00022737"/>
    </source>
</evidence>
<dbReference type="SUPFAM" id="SSF103575">
    <property type="entry name" value="Plexin repeat"/>
    <property type="match status" value="1"/>
</dbReference>
<sequence>MWLRVAWVAVLCLASSADANVPAAKCVPKNVVTCSDCLASGGYCAWCRTLNFTRDGELDSVRCASVEALKARGCEANDIMNPMGSFSVLQNEPLTSTGMQSETVVQLSPQKVHVKLRPGIPTKFDIKFKRAEGYPIDLYYLMDLSYSMNDDLENVKKLGSQLLQSLGKITKGVKIGFGAFVDKTVLPYVSTSPEHLEHPCTEKNVRCSRPFAYKHVLTLTDKSAIFEKKVGDQIISGNLDTPEGGFDAMLQAAVCGDKIGWRNNTRLLVFTSDAGFHFAGDGKLAGIVTPNDGNCHLDSDGEYKDNIHYDYPSVGQLAQKLSENNIQPIFAVTKSVVNIYRELSQLIPKSAVGELSGDSSNVIQLITSAYNNLSSKIILEPSRVPEGVSVSFVSHCNNKEKETQKGVCSEVKIGTEILFTVAVLAKECPKDTEVEFEIRSLGFQEKLSVKLSFECQCNCNDSTKNAPYCSNGNGNLECGVCSCHQDRIGRLCDCRAKGGDTIALEAQCRPDNSSQLCSGQGDCVCGKCVCNVRADPQEKVDGKYCHCNNFNCERYDNKLCGGNGECVCGKCQCFPGFHGDRCECPLATEGCVYNNRTCNGQGVCKCNKCQCTNSSYSGSTCEVCLTCTEQCEQHKECAQCLGFKDGMKKDSCDILCPHTHNMVQNFEVHDKQCVVKVNAECNMVYRYSDTPQGKLHFTIKDKLECRVPPNVAAIVGGSVGGILIIGIVLLLLWKSYITWKDKKDFARFEKERHNAKWNDGVNPIYKSATTTVVNPRFAKN</sequence>
<evidence type="ECO:0000256" key="11">
    <source>
        <dbReference type="ARBA" id="ARBA00023136"/>
    </source>
</evidence>
<dbReference type="PROSITE" id="PS00243">
    <property type="entry name" value="I_EGF_1"/>
    <property type="match status" value="1"/>
</dbReference>
<evidence type="ECO:0000256" key="17">
    <source>
        <dbReference type="SAM" id="SignalP"/>
    </source>
</evidence>
<dbReference type="AlphaFoldDB" id="A0AAJ7WLQ3"/>
<keyword evidence="11 16" id="KW-0472">Membrane</keyword>
<evidence type="ECO:0000259" key="18">
    <source>
        <dbReference type="SMART" id="SM00187"/>
    </source>
</evidence>
<keyword evidence="8 15" id="KW-0130">Cell adhesion</keyword>
<dbReference type="InterPro" id="IPR002369">
    <property type="entry name" value="Integrin_bsu_VWA"/>
</dbReference>
<keyword evidence="12 14" id="KW-1015">Disulfide bond</keyword>
<dbReference type="RefSeq" id="XP_032802386.1">
    <property type="nucleotide sequence ID" value="XM_032946495.1"/>
</dbReference>
<evidence type="ECO:0000256" key="1">
    <source>
        <dbReference type="ARBA" id="ARBA00004251"/>
    </source>
</evidence>
<dbReference type="PROSITE" id="PS52047">
    <property type="entry name" value="I_EGF_2"/>
    <property type="match status" value="1"/>
</dbReference>
<feature type="disulfide bond" evidence="14">
    <location>
        <begin position="483"/>
        <end position="492"/>
    </location>
</feature>
<evidence type="ECO:0000313" key="22">
    <source>
        <dbReference type="RefSeq" id="XP_032802386.1"/>
    </source>
</evidence>
<reference evidence="22 23" key="1">
    <citation type="submission" date="2025-04" db="UniProtKB">
        <authorList>
            <consortium name="RefSeq"/>
        </authorList>
    </citation>
    <scope>IDENTIFICATION</scope>
    <source>
        <tissue evidence="22 23">Sperm</tissue>
    </source>
</reference>
<feature type="disulfide bond" evidence="14">
    <location>
        <begin position="568"/>
        <end position="598"/>
    </location>
</feature>
<feature type="disulfide bond" evidence="14">
    <location>
        <begin position="530"/>
        <end position="545"/>
    </location>
</feature>
<dbReference type="Pfam" id="PF08725">
    <property type="entry name" value="Integrin_b_cyt"/>
    <property type="match status" value="1"/>
</dbReference>
<name>A0AAJ7WLQ3_PETMA</name>
<feature type="disulfide bond" evidence="14">
    <location>
        <begin position="26"/>
        <end position="457"/>
    </location>
</feature>
<keyword evidence="21" id="KW-1185">Reference proteome</keyword>
<keyword evidence="9 16" id="KW-1133">Transmembrane helix</keyword>
<dbReference type="InterPro" id="IPR057243">
    <property type="entry name" value="Integrin_I-EGF_CS"/>
</dbReference>
<feature type="chain" id="PRO_5044709611" description="Integrin beta" evidence="17">
    <location>
        <begin position="20"/>
        <end position="780"/>
    </location>
</feature>
<dbReference type="InterPro" id="IPR057073">
    <property type="entry name" value="EGF_integrin_2"/>
</dbReference>
<feature type="disulfide bond" evidence="14">
    <location>
        <begin position="34"/>
        <end position="44"/>
    </location>
</feature>
<feature type="disulfide bond" evidence="14">
    <location>
        <begin position="606"/>
        <end position="652"/>
    </location>
</feature>
<evidence type="ECO:0000256" key="6">
    <source>
        <dbReference type="ARBA" id="ARBA00022729"/>
    </source>
</evidence>
<dbReference type="KEGG" id="pmrn:116938815"/>
<keyword evidence="13" id="KW-0325">Glycoprotein</keyword>
<gene>
    <name evidence="22 23" type="primary">LOC116938815</name>
</gene>
<feature type="disulfide bond" evidence="14">
    <location>
        <begin position="200"/>
        <end position="207"/>
    </location>
</feature>
<feature type="disulfide bond" evidence="14">
    <location>
        <begin position="523"/>
        <end position="528"/>
    </location>
</feature>
<evidence type="ECO:0000313" key="23">
    <source>
        <dbReference type="RefSeq" id="XP_032802387.1"/>
    </source>
</evidence>
<dbReference type="FunFam" id="2.10.25.10:FF:000155">
    <property type="entry name" value="Integrin beta"/>
    <property type="match status" value="1"/>
</dbReference>
<feature type="disulfide bond" evidence="14">
    <location>
        <begin position="428"/>
        <end position="673"/>
    </location>
</feature>
<dbReference type="GO" id="GO:0033627">
    <property type="term" value="P:cell adhesion mediated by integrin"/>
    <property type="evidence" value="ECO:0007669"/>
    <property type="project" value="TreeGrafter"/>
</dbReference>
<dbReference type="Gene3D" id="2.10.25.10">
    <property type="entry name" value="Laminin"/>
    <property type="match status" value="4"/>
</dbReference>
<dbReference type="SUPFAM" id="SSF53300">
    <property type="entry name" value="vWA-like"/>
    <property type="match status" value="1"/>
</dbReference>
<dbReference type="Pfam" id="PF23105">
    <property type="entry name" value="EGF_integrin"/>
    <property type="match status" value="1"/>
</dbReference>
<dbReference type="SUPFAM" id="SSF57196">
    <property type="entry name" value="EGF/Laminin"/>
    <property type="match status" value="1"/>
</dbReference>
<feature type="disulfide bond" evidence="14">
    <location>
        <begin position="396"/>
        <end position="408"/>
    </location>
</feature>
<evidence type="ECO:0000259" key="19">
    <source>
        <dbReference type="SMART" id="SM01241"/>
    </source>
</evidence>
<dbReference type="Pfam" id="PF17205">
    <property type="entry name" value="PSI_integrin"/>
    <property type="match status" value="1"/>
</dbReference>
<feature type="disulfide bond" evidence="14">
    <location>
        <begin position="469"/>
        <end position="481"/>
    </location>
</feature>
<keyword evidence="10 15" id="KW-0401">Integrin</keyword>
<dbReference type="GO" id="GO:0007229">
    <property type="term" value="P:integrin-mediated signaling pathway"/>
    <property type="evidence" value="ECO:0007669"/>
    <property type="project" value="UniProtKB-KW"/>
</dbReference>
<dbReference type="InterPro" id="IPR036465">
    <property type="entry name" value="vWFA_dom_sf"/>
</dbReference>
<dbReference type="PANTHER" id="PTHR10082">
    <property type="entry name" value="INTEGRIN BETA SUBUNIT"/>
    <property type="match status" value="1"/>
</dbReference>
<dbReference type="GO" id="GO:0050900">
    <property type="term" value="P:leukocyte migration"/>
    <property type="evidence" value="ECO:0007669"/>
    <property type="project" value="TreeGrafter"/>
</dbReference>
<protein>
    <recommendedName>
        <fullName evidence="15">Integrin beta</fullName>
    </recommendedName>
</protein>
<evidence type="ECO:0000256" key="15">
    <source>
        <dbReference type="RuleBase" id="RU000633"/>
    </source>
</evidence>
<feature type="disulfide bond" evidence="14">
    <location>
        <begin position="573"/>
        <end position="582"/>
    </location>
</feature>
<accession>A0AAJ7WLQ3</accession>
<dbReference type="Pfam" id="PF07974">
    <property type="entry name" value="EGF_2"/>
    <property type="match status" value="1"/>
</dbReference>
<keyword evidence="6 17" id="KW-0732">Signal</keyword>
<dbReference type="SMART" id="SM01241">
    <property type="entry name" value="Integrin_b_cyt"/>
    <property type="match status" value="1"/>
</dbReference>
<feature type="domain" description="Integrin beta subunit VWA" evidence="18">
    <location>
        <begin position="33"/>
        <end position="457"/>
    </location>
</feature>